<keyword evidence="9" id="KW-1185">Reference proteome</keyword>
<evidence type="ECO:0000256" key="7">
    <source>
        <dbReference type="SAM" id="Phobius"/>
    </source>
</evidence>
<keyword evidence="5 7" id="KW-1133">Transmembrane helix</keyword>
<evidence type="ECO:0000256" key="3">
    <source>
        <dbReference type="ARBA" id="ARBA00022448"/>
    </source>
</evidence>
<feature type="transmembrane region" description="Helical" evidence="7">
    <location>
        <begin position="194"/>
        <end position="215"/>
    </location>
</feature>
<sequence>MSTIARSSLLLYAAGYLFFGTVQTLSLKWSDQLTATDRFGRSVESDGAAAVGASVVYSFAHPFSQAFFMFCAEASCLVVFVLYLLYLVLVSQRAVGGGDAAAPASTVDPQEPLLPPPRASLSARWAEVRACYFPQSFNATVFLLPGGADFLASVVQNVGMTMTAASLYQMLRGATVLYMFLLSVLWLGRRFNKVQVVGMVVVMLGLTCVGLSSLLRRGASAEADAAVQQQLLGNALVLAAQALHAYQGVCEERLFALYRVHPLFVVGMEGLYGVLLSVTLLALLQLLPTASWDAHVTGVREVARATGAGSLYAPYNSSWVAAAYAAEHAGRSPPKVPFDDIVLTLDQMRGDARCFIAIVVCYIPSGFFYNFCQLTIIKHLSAAGTVMLGSLRNITIWVVCLLLPAVFGETFNVVQCLGFCLLVAGNVLFHKVWISDFEEVLPPSVIDTFPLCLKNKAYKEEEGEHGVGTHA</sequence>
<organism evidence="8 9">
    <name type="scientific">Strigomonas culicis</name>
    <dbReference type="NCBI Taxonomy" id="28005"/>
    <lineage>
        <taxon>Eukaryota</taxon>
        <taxon>Discoba</taxon>
        <taxon>Euglenozoa</taxon>
        <taxon>Kinetoplastea</taxon>
        <taxon>Metakinetoplastina</taxon>
        <taxon>Trypanosomatida</taxon>
        <taxon>Trypanosomatidae</taxon>
        <taxon>Strigomonadinae</taxon>
        <taxon>Strigomonas</taxon>
    </lineage>
</organism>
<feature type="transmembrane region" description="Helical" evidence="7">
    <location>
        <begin position="170"/>
        <end position="188"/>
    </location>
</feature>
<feature type="transmembrane region" description="Helical" evidence="7">
    <location>
        <begin position="263"/>
        <end position="287"/>
    </location>
</feature>
<feature type="transmembrane region" description="Helical" evidence="7">
    <location>
        <begin position="355"/>
        <end position="372"/>
    </location>
</feature>
<accession>S9V881</accession>
<evidence type="ECO:0000256" key="5">
    <source>
        <dbReference type="ARBA" id="ARBA00022989"/>
    </source>
</evidence>
<comment type="caution">
    <text evidence="8">The sequence shown here is derived from an EMBL/GenBank/DDBJ whole genome shotgun (WGS) entry which is preliminary data.</text>
</comment>
<feature type="transmembrane region" description="Helical" evidence="7">
    <location>
        <begin position="384"/>
        <end position="405"/>
    </location>
</feature>
<evidence type="ECO:0000256" key="6">
    <source>
        <dbReference type="ARBA" id="ARBA00023136"/>
    </source>
</evidence>
<reference evidence="8 9" key="1">
    <citation type="journal article" date="2013" name="PLoS ONE">
        <title>Predicting the Proteins of Angomonas deanei, Strigomonas culicis and Their Respective Endosymbionts Reveals New Aspects of the Trypanosomatidae Family.</title>
        <authorList>
            <person name="Motta M.C."/>
            <person name="Martins A.C."/>
            <person name="de Souza S.S."/>
            <person name="Catta-Preta C.M."/>
            <person name="Silva R."/>
            <person name="Klein C.C."/>
            <person name="de Almeida L.G."/>
            <person name="de Lima Cunha O."/>
            <person name="Ciapina L.P."/>
            <person name="Brocchi M."/>
            <person name="Colabardini A.C."/>
            <person name="de Araujo Lima B."/>
            <person name="Machado C.R."/>
            <person name="de Almeida Soares C.M."/>
            <person name="Probst C.M."/>
            <person name="de Menezes C.B."/>
            <person name="Thompson C.E."/>
            <person name="Bartholomeu D.C."/>
            <person name="Gradia D.F."/>
            <person name="Pavoni D.P."/>
            <person name="Grisard E.C."/>
            <person name="Fantinatti-Garboggini F."/>
            <person name="Marchini F.K."/>
            <person name="Rodrigues-Luiz G.F."/>
            <person name="Wagner G."/>
            <person name="Goldman G.H."/>
            <person name="Fietto J.L."/>
            <person name="Elias M.C."/>
            <person name="Goldman M.H."/>
            <person name="Sagot M.F."/>
            <person name="Pereira M."/>
            <person name="Stoco P.H."/>
            <person name="de Mendonca-Neto R.P."/>
            <person name="Teixeira S.M."/>
            <person name="Maciel T.E."/>
            <person name="de Oliveira Mendes T.A."/>
            <person name="Urmenyi T.P."/>
            <person name="de Souza W."/>
            <person name="Schenkman S."/>
            <person name="de Vasconcelos A.T."/>
        </authorList>
    </citation>
    <scope>NUCLEOTIDE SEQUENCE [LARGE SCALE GENOMIC DNA]</scope>
</reference>
<evidence type="ECO:0000256" key="1">
    <source>
        <dbReference type="ARBA" id="ARBA00004141"/>
    </source>
</evidence>
<comment type="subcellular location">
    <subcellularLocation>
        <location evidence="1">Membrane</location>
        <topology evidence="1">Multi-pass membrane protein</topology>
    </subcellularLocation>
</comment>
<dbReference type="GO" id="GO:0022857">
    <property type="term" value="F:transmembrane transporter activity"/>
    <property type="evidence" value="ECO:0007669"/>
    <property type="project" value="InterPro"/>
</dbReference>
<name>S9V881_9TRYP</name>
<evidence type="ECO:0000313" key="8">
    <source>
        <dbReference type="EMBL" id="EPY37023.1"/>
    </source>
</evidence>
<dbReference type="InterPro" id="IPR009262">
    <property type="entry name" value="SLC35_F1/F2/F6"/>
</dbReference>
<protein>
    <submittedName>
        <fullName evidence="8">Uncharacterized protein</fullName>
    </submittedName>
</protein>
<evidence type="ECO:0000256" key="4">
    <source>
        <dbReference type="ARBA" id="ARBA00022692"/>
    </source>
</evidence>
<dbReference type="OrthoDB" id="29773at2759"/>
<evidence type="ECO:0000313" key="9">
    <source>
        <dbReference type="Proteomes" id="UP000015354"/>
    </source>
</evidence>
<evidence type="ECO:0000256" key="2">
    <source>
        <dbReference type="ARBA" id="ARBA00007863"/>
    </source>
</evidence>
<proteinExistence type="inferred from homology"/>
<dbReference type="SUPFAM" id="SSF103481">
    <property type="entry name" value="Multidrug resistance efflux transporter EmrE"/>
    <property type="match status" value="1"/>
</dbReference>
<keyword evidence="6 7" id="KW-0472">Membrane</keyword>
<dbReference type="PANTHER" id="PTHR13146:SF0">
    <property type="entry name" value="SOLUTE CARRIER FAMILY 35 MEMBER F6"/>
    <property type="match status" value="1"/>
</dbReference>
<dbReference type="Pfam" id="PF06027">
    <property type="entry name" value="SLC35F"/>
    <property type="match status" value="1"/>
</dbReference>
<gene>
    <name evidence="8" type="ORF">STCU_00275</name>
</gene>
<comment type="similarity">
    <text evidence="2">Belongs to the SLC35F solute transporter family.</text>
</comment>
<dbReference type="Proteomes" id="UP000015354">
    <property type="component" value="Unassembled WGS sequence"/>
</dbReference>
<keyword evidence="4 7" id="KW-0812">Transmembrane</keyword>
<dbReference type="EMBL" id="ATMH01000275">
    <property type="protein sequence ID" value="EPY37023.1"/>
    <property type="molecule type" value="Genomic_DNA"/>
</dbReference>
<dbReference type="PANTHER" id="PTHR13146">
    <property type="match status" value="1"/>
</dbReference>
<dbReference type="AlphaFoldDB" id="S9V881"/>
<keyword evidence="3" id="KW-0813">Transport</keyword>
<feature type="transmembrane region" description="Helical" evidence="7">
    <location>
        <begin position="66"/>
        <end position="89"/>
    </location>
</feature>
<dbReference type="InterPro" id="IPR037185">
    <property type="entry name" value="EmrE-like"/>
</dbReference>
<dbReference type="GO" id="GO:0016020">
    <property type="term" value="C:membrane"/>
    <property type="evidence" value="ECO:0007669"/>
    <property type="project" value="UniProtKB-SubCell"/>
</dbReference>